<dbReference type="RefSeq" id="WP_092320958.1">
    <property type="nucleotide sequence ID" value="NZ_FNTJ01000003.1"/>
</dbReference>
<dbReference type="AlphaFoldDB" id="A0A1H5A612"/>
<gene>
    <name evidence="1" type="ORF">SAMN05216178_7007</name>
</gene>
<dbReference type="EMBL" id="FNTJ01000003">
    <property type="protein sequence ID" value="SED37906.1"/>
    <property type="molecule type" value="Genomic_DNA"/>
</dbReference>
<organism evidence="1 2">
    <name type="scientific">Pseudomonas saponiphila</name>
    <dbReference type="NCBI Taxonomy" id="556534"/>
    <lineage>
        <taxon>Bacteria</taxon>
        <taxon>Pseudomonadati</taxon>
        <taxon>Pseudomonadota</taxon>
        <taxon>Gammaproteobacteria</taxon>
        <taxon>Pseudomonadales</taxon>
        <taxon>Pseudomonadaceae</taxon>
        <taxon>Pseudomonas</taxon>
    </lineage>
</organism>
<sequence>MSTKIYNGLRLRNCTLEQALAKLRSIRPACVEAGAKAIASGIATRMAFAADLAENYCPLKPASGSSPYMRAQTDFFAAKAEVLGKSIRSVDWDCTLSITLIPHQGDLLALYFIERDCGYIDSLLDLGFERYGYQNSTDRPAEVSQEEWDARECDWEAALGRCAPCEVGFTYDVVTWHDLGAGFYCIDRIKQALPSARARALAVAVELSELELDYSTEAKAMRLSALVRHVDAEAAKRADGIRLAEGVCEVRDC</sequence>
<reference evidence="2" key="1">
    <citation type="submission" date="2016-10" db="EMBL/GenBank/DDBJ databases">
        <authorList>
            <person name="Varghese N."/>
            <person name="Submissions S."/>
        </authorList>
    </citation>
    <scope>NUCLEOTIDE SEQUENCE [LARGE SCALE GENOMIC DNA]</scope>
    <source>
        <strain evidence="2">DSM 9751</strain>
    </source>
</reference>
<name>A0A1H5A612_9PSED</name>
<dbReference type="Proteomes" id="UP000198982">
    <property type="component" value="Unassembled WGS sequence"/>
</dbReference>
<accession>A0A1H5A612</accession>
<evidence type="ECO:0000313" key="2">
    <source>
        <dbReference type="Proteomes" id="UP000198982"/>
    </source>
</evidence>
<proteinExistence type="predicted"/>
<keyword evidence="2" id="KW-1185">Reference proteome</keyword>
<evidence type="ECO:0000313" key="1">
    <source>
        <dbReference type="EMBL" id="SED37906.1"/>
    </source>
</evidence>
<protein>
    <submittedName>
        <fullName evidence="1">Uncharacterized protein</fullName>
    </submittedName>
</protein>